<dbReference type="CDD" id="cd05403">
    <property type="entry name" value="NT_KNTase_like"/>
    <property type="match status" value="1"/>
</dbReference>
<dbReference type="EMBL" id="FNKD01000003">
    <property type="protein sequence ID" value="SDQ79947.1"/>
    <property type="molecule type" value="Genomic_DNA"/>
</dbReference>
<sequence>MNLKILASDIANIYEQNPKVEAVLLGGSVSRNWHDEYSDIELFVFWKGAPSDEERKGPIVELNGNIIDFHPYEDEEWSETFITQGVKLEISNFLTETINKVISDVIISYDTDLDKQCIVAAVYNGVTLSGDLVINSLKEKVSKYPYELSVAMVKENIFLGNRWNNREALLERKDWLMLYKVIVAVQTNLMGVLFGLNRQFVHHPAFKWQKYTLSSMEITPENISNRLESIFLDDPKVSIRELEVIIEEMYELIQRELPQIDLSLVLDKSLFLRPKNKIN</sequence>
<reference evidence="2 3" key="1">
    <citation type="submission" date="2016-10" db="EMBL/GenBank/DDBJ databases">
        <authorList>
            <person name="de Groot N.N."/>
        </authorList>
    </citation>
    <scope>NUCLEOTIDE SEQUENCE [LARGE SCALE GENOMIC DNA]</scope>
    <source>
        <strain evidence="2 3">CGMCC 1.10449</strain>
    </source>
</reference>
<dbReference type="Pfam" id="PF13228">
    <property type="entry name" value="DUF4037"/>
    <property type="match status" value="1"/>
</dbReference>
<dbReference type="InterPro" id="IPR025117">
    <property type="entry name" value="DUF4037"/>
</dbReference>
<proteinExistence type="predicted"/>
<evidence type="ECO:0000259" key="1">
    <source>
        <dbReference type="Pfam" id="PF13228"/>
    </source>
</evidence>
<dbReference type="Proteomes" id="UP000199444">
    <property type="component" value="Unassembled WGS sequence"/>
</dbReference>
<evidence type="ECO:0000313" key="2">
    <source>
        <dbReference type="EMBL" id="SDQ79947.1"/>
    </source>
</evidence>
<dbReference type="SUPFAM" id="SSF81301">
    <property type="entry name" value="Nucleotidyltransferase"/>
    <property type="match status" value="1"/>
</dbReference>
<feature type="domain" description="DUF4037" evidence="1">
    <location>
        <begin position="114"/>
        <end position="208"/>
    </location>
</feature>
<protein>
    <recommendedName>
        <fullName evidence="1">DUF4037 domain-containing protein</fullName>
    </recommendedName>
</protein>
<organism evidence="2 3">
    <name type="scientific">Virgibacillus salinus</name>
    <dbReference type="NCBI Taxonomy" id="553311"/>
    <lineage>
        <taxon>Bacteria</taxon>
        <taxon>Bacillati</taxon>
        <taxon>Bacillota</taxon>
        <taxon>Bacilli</taxon>
        <taxon>Bacillales</taxon>
        <taxon>Bacillaceae</taxon>
        <taxon>Virgibacillus</taxon>
    </lineage>
</organism>
<dbReference type="InterPro" id="IPR043519">
    <property type="entry name" value="NT_sf"/>
</dbReference>
<dbReference type="STRING" id="553311.SAMN05216231_2575"/>
<keyword evidence="3" id="KW-1185">Reference proteome</keyword>
<evidence type="ECO:0000313" key="3">
    <source>
        <dbReference type="Proteomes" id="UP000199444"/>
    </source>
</evidence>
<gene>
    <name evidence="2" type="ORF">SAMN05216231_2575</name>
</gene>
<dbReference type="RefSeq" id="WP_092493388.1">
    <property type="nucleotide sequence ID" value="NZ_FNKD01000003.1"/>
</dbReference>
<dbReference type="Gene3D" id="3.30.460.10">
    <property type="entry name" value="Beta Polymerase, domain 2"/>
    <property type="match status" value="1"/>
</dbReference>
<dbReference type="AlphaFoldDB" id="A0A1H1DU52"/>
<name>A0A1H1DU52_9BACI</name>
<accession>A0A1H1DU52</accession>